<name>A0A8H7AP33_9EURO</name>
<organism evidence="4 5">
    <name type="scientific">Endocarpon pusillum</name>
    <dbReference type="NCBI Taxonomy" id="364733"/>
    <lineage>
        <taxon>Eukaryota</taxon>
        <taxon>Fungi</taxon>
        <taxon>Dikarya</taxon>
        <taxon>Ascomycota</taxon>
        <taxon>Pezizomycotina</taxon>
        <taxon>Eurotiomycetes</taxon>
        <taxon>Chaetothyriomycetidae</taxon>
        <taxon>Verrucariales</taxon>
        <taxon>Verrucariaceae</taxon>
        <taxon>Endocarpon</taxon>
    </lineage>
</organism>
<gene>
    <name evidence="4" type="ORF">GJ744_005764</name>
</gene>
<keyword evidence="2" id="KW-1133">Transmembrane helix</keyword>
<feature type="transmembrane region" description="Helical" evidence="2">
    <location>
        <begin position="424"/>
        <end position="446"/>
    </location>
</feature>
<dbReference type="AlphaFoldDB" id="A0A8H7AP33"/>
<dbReference type="OrthoDB" id="4074350at2759"/>
<feature type="compositionally biased region" description="Basic and acidic residues" evidence="1">
    <location>
        <begin position="498"/>
        <end position="514"/>
    </location>
</feature>
<keyword evidence="2" id="KW-0472">Membrane</keyword>
<dbReference type="Proteomes" id="UP000606974">
    <property type="component" value="Unassembled WGS sequence"/>
</dbReference>
<feature type="region of interest" description="Disordered" evidence="1">
    <location>
        <begin position="452"/>
        <end position="479"/>
    </location>
</feature>
<protein>
    <recommendedName>
        <fullName evidence="3">Peptidase A1 domain-containing protein</fullName>
    </recommendedName>
</protein>
<evidence type="ECO:0000313" key="5">
    <source>
        <dbReference type="Proteomes" id="UP000606974"/>
    </source>
</evidence>
<proteinExistence type="predicted"/>
<keyword evidence="2" id="KW-0812">Transmembrane</keyword>
<comment type="caution">
    <text evidence="4">The sequence shown here is derived from an EMBL/GenBank/DDBJ whole genome shotgun (WGS) entry which is preliminary data.</text>
</comment>
<dbReference type="Pfam" id="PF00026">
    <property type="entry name" value="Asp"/>
    <property type="match status" value="1"/>
</dbReference>
<accession>A0A8H7AP33</accession>
<reference evidence="4" key="1">
    <citation type="submission" date="2020-02" db="EMBL/GenBank/DDBJ databases">
        <authorList>
            <person name="Palmer J.M."/>
        </authorList>
    </citation>
    <scope>NUCLEOTIDE SEQUENCE</scope>
    <source>
        <strain evidence="4">EPUS1.4</strain>
        <tissue evidence="4">Thallus</tissue>
    </source>
</reference>
<evidence type="ECO:0000259" key="3">
    <source>
        <dbReference type="PROSITE" id="PS51767"/>
    </source>
</evidence>
<keyword evidence="5" id="KW-1185">Reference proteome</keyword>
<feature type="domain" description="Peptidase A1" evidence="3">
    <location>
        <begin position="27"/>
        <end position="382"/>
    </location>
</feature>
<dbReference type="PROSITE" id="PS51767">
    <property type="entry name" value="PEPTIDASE_A1"/>
    <property type="match status" value="1"/>
</dbReference>
<evidence type="ECO:0000313" key="4">
    <source>
        <dbReference type="EMBL" id="KAF7510934.1"/>
    </source>
</evidence>
<sequence length="550" mass="60144">MVRLHIHWAEFRRSIEIPESLPAENKFICDDDIYPNPFESLSKPSMGRQRWTLVVLCNPNWYSASSSPAVTFNISDCPNSRGNLFNINASTTWEDKGLFELPLAPLHYLPYAGNAHVGFDAIILNWEGDQAVSVAQQVINGFVTKDFHLGNLGLSPRSINITSPNDQFSSLVGTLGEKNMIPSTSWSYLVGASYRSYPVSAFGSLTFGGYDSTRLRVDQNLTLAGGSDEFRPMLLGIESITSGSDTLLSEPIISALDSTVAQIWLPISACQAFESAFGLVWNETSSLYFVNDSQHSALLASNPSITFNLSTGVTSSTDRLNITLPYAAFDMMASPPLVAGNEPLRYFPLKRAANETQYTLGRTFLQEVYMIADYSRGQITLYPAVYPEADVPSNIIPICPPNSTTCLNSISPPSQKSTKLSTGAIVGGVIGGVTAVLIFGLGIIYLRRHRKKPPPAETTPDYTGPAELKPELPATEVAPPKVCEKMEDDSHGYYLETTKQETESSPPHELESRSTRTGPGPWELLGDTVLYEMPANSIQQTPGELCSKRD</sequence>
<dbReference type="SUPFAM" id="SSF50630">
    <property type="entry name" value="Acid proteases"/>
    <property type="match status" value="1"/>
</dbReference>
<dbReference type="EMBL" id="JAACFV010000025">
    <property type="protein sequence ID" value="KAF7510934.1"/>
    <property type="molecule type" value="Genomic_DNA"/>
</dbReference>
<evidence type="ECO:0000256" key="2">
    <source>
        <dbReference type="SAM" id="Phobius"/>
    </source>
</evidence>
<dbReference type="InterPro" id="IPR033121">
    <property type="entry name" value="PEPTIDASE_A1"/>
</dbReference>
<dbReference type="InterPro" id="IPR021109">
    <property type="entry name" value="Peptidase_aspartic_dom_sf"/>
</dbReference>
<dbReference type="Gene3D" id="2.40.70.10">
    <property type="entry name" value="Acid Proteases"/>
    <property type="match status" value="2"/>
</dbReference>
<evidence type="ECO:0000256" key="1">
    <source>
        <dbReference type="SAM" id="MobiDB-lite"/>
    </source>
</evidence>
<feature type="region of interest" description="Disordered" evidence="1">
    <location>
        <begin position="491"/>
        <end position="525"/>
    </location>
</feature>